<proteinExistence type="predicted"/>
<protein>
    <submittedName>
        <fullName evidence="1">Uncharacterized protein</fullName>
    </submittedName>
</protein>
<keyword evidence="2" id="KW-1185">Reference proteome</keyword>
<evidence type="ECO:0000313" key="2">
    <source>
        <dbReference type="Proteomes" id="UP000002695"/>
    </source>
</evidence>
<accession>A0A0F6AYG6</accession>
<dbReference type="EMBL" id="CP001363">
    <property type="protein sequence ID" value="ACY87288.1"/>
    <property type="molecule type" value="Genomic_DNA"/>
</dbReference>
<dbReference type="Proteomes" id="UP000002695">
    <property type="component" value="Chromosome"/>
</dbReference>
<organism evidence="1 2">
    <name type="scientific">Salmonella typhimurium (strain 14028s / SGSC 2262)</name>
    <dbReference type="NCBI Taxonomy" id="588858"/>
    <lineage>
        <taxon>Bacteria</taxon>
        <taxon>Pseudomonadati</taxon>
        <taxon>Pseudomonadota</taxon>
        <taxon>Gammaproteobacteria</taxon>
        <taxon>Enterobacterales</taxon>
        <taxon>Enterobacteriaceae</taxon>
        <taxon>Salmonella</taxon>
    </lineage>
</organism>
<sequence>MAALAPYPAYIHAFCRPDKRSAIRQNMPSQLSIRMTSFVLTNMRTHTTP</sequence>
<dbReference type="HOGENOM" id="CLU_3140398_0_0_6"/>
<reference evidence="1 2" key="1">
    <citation type="journal article" date="2010" name="J. Bacteriol.">
        <title>Short-term signatures of evolutionary change in the Salmonella enterica serovar typhimurium 14028 genome.</title>
        <authorList>
            <person name="Jarvik T."/>
            <person name="Smillie C."/>
            <person name="Groisman E.A."/>
            <person name="Ochman H."/>
        </authorList>
    </citation>
    <scope>NUCLEOTIDE SEQUENCE [LARGE SCALE GENOMIC DNA]</scope>
    <source>
        <strain evidence="2">14028s / SGSC 2262</strain>
    </source>
</reference>
<gene>
    <name evidence="1" type="ordered locus">STM14_0777</name>
</gene>
<dbReference type="AlphaFoldDB" id="A0A0F6AYG6"/>
<dbReference type="KEGG" id="seo:STM14_0777"/>
<evidence type="ECO:0000313" key="1">
    <source>
        <dbReference type="EMBL" id="ACY87288.1"/>
    </source>
</evidence>
<name>A0A0F6AYG6_SALT1</name>